<dbReference type="Proteomes" id="UP000298061">
    <property type="component" value="Unassembled WGS sequence"/>
</dbReference>
<reference evidence="2 3" key="1">
    <citation type="submission" date="2019-02" db="EMBL/GenBank/DDBJ databases">
        <title>Genome sequencing of the rare red list fungi Hericium alpestre (H. flagellum).</title>
        <authorList>
            <person name="Buettner E."/>
            <person name="Kellner H."/>
        </authorList>
    </citation>
    <scope>NUCLEOTIDE SEQUENCE [LARGE SCALE GENOMIC DNA]</scope>
    <source>
        <strain evidence="2 3">DSM 108284</strain>
    </source>
</reference>
<sequence>MHHAVWLWNRMGSHITGDMMPYECITGDKPGLMDLKEWGCKVWHPTTTVEQNIVWDTSVLEPANDELPPSWLIDLFSGSTEDEEVTLDVGDAASSQGLKPADLTYDGTLSIEPVPAVESNDAAHVPAPAMPTMQDTDVNAPAAPLAPPVTPPCTGTQSMPVAPPDASRAHWNLQPSRYMRMLDSGTGSTMGLLHMPALPRGMQRLHHPLNFDLPGSENEDEAVLFSDASGPNAMRQMGWLAEWPQWEAAIQDELGQMEKMKTWELTEKPSEANLVRSKWVFKIKRDASGAISKYKARLMAQGFSQIPGINFTKTFAPVAKLLSLHIIAALAMHFNWELHQMDVKNAYLNGDLEEEIYMKQPPVFQPLGKTTKPNSNITIVAISVDDLTIATISTAQMMRVKARLNEHFEMTDLGFNLQDAKLLTTPLDPSFPLTAGQPPSTPHEFEDMQNVPYHEAISSLMYVVLGTHPDITYSVTVLSQFMQNLSPEHWEAAKRVMHYLKSTKQEWLTYGGAGRTSIEAYMDADWGSNDHHHSISGYVFLIDRGVVSWSIKKQSIVALSSTKAEYVAMMQDP</sequence>
<proteinExistence type="predicted"/>
<dbReference type="SUPFAM" id="SSF56672">
    <property type="entry name" value="DNA/RNA polymerases"/>
    <property type="match status" value="1"/>
</dbReference>
<keyword evidence="3" id="KW-1185">Reference proteome</keyword>
<feature type="domain" description="Reverse transcriptase Ty1/copia-type" evidence="1">
    <location>
        <begin position="261"/>
        <end position="366"/>
    </location>
</feature>
<gene>
    <name evidence="2" type="ORF">EWM64_g7858</name>
</gene>
<dbReference type="CDD" id="cd09272">
    <property type="entry name" value="RNase_HI_RT_Ty1"/>
    <property type="match status" value="1"/>
</dbReference>
<name>A0A4Y9ZPG5_9AGAM</name>
<evidence type="ECO:0000313" key="3">
    <source>
        <dbReference type="Proteomes" id="UP000298061"/>
    </source>
</evidence>
<organism evidence="2 3">
    <name type="scientific">Hericium alpestre</name>
    <dbReference type="NCBI Taxonomy" id="135208"/>
    <lineage>
        <taxon>Eukaryota</taxon>
        <taxon>Fungi</taxon>
        <taxon>Dikarya</taxon>
        <taxon>Basidiomycota</taxon>
        <taxon>Agaricomycotina</taxon>
        <taxon>Agaricomycetes</taxon>
        <taxon>Russulales</taxon>
        <taxon>Hericiaceae</taxon>
        <taxon>Hericium</taxon>
    </lineage>
</organism>
<dbReference type="OrthoDB" id="3344688at2759"/>
<dbReference type="InterPro" id="IPR043502">
    <property type="entry name" value="DNA/RNA_pol_sf"/>
</dbReference>
<accession>A0A4Y9ZPG5</accession>
<dbReference type="InterPro" id="IPR013103">
    <property type="entry name" value="RVT_2"/>
</dbReference>
<comment type="caution">
    <text evidence="2">The sequence shown here is derived from an EMBL/GenBank/DDBJ whole genome shotgun (WGS) entry which is preliminary data.</text>
</comment>
<dbReference type="EMBL" id="SFCI01001302">
    <property type="protein sequence ID" value="TFY76154.1"/>
    <property type="molecule type" value="Genomic_DNA"/>
</dbReference>
<protein>
    <recommendedName>
        <fullName evidence="1">Reverse transcriptase Ty1/copia-type domain-containing protein</fullName>
    </recommendedName>
</protein>
<dbReference type="STRING" id="135208.A0A4Y9ZPG5"/>
<evidence type="ECO:0000259" key="1">
    <source>
        <dbReference type="Pfam" id="PF07727"/>
    </source>
</evidence>
<dbReference type="AlphaFoldDB" id="A0A4Y9ZPG5"/>
<dbReference type="Pfam" id="PF07727">
    <property type="entry name" value="RVT_2"/>
    <property type="match status" value="1"/>
</dbReference>
<evidence type="ECO:0000313" key="2">
    <source>
        <dbReference type="EMBL" id="TFY76154.1"/>
    </source>
</evidence>
<dbReference type="PANTHER" id="PTHR11439:SF440">
    <property type="entry name" value="INTEGRASE CATALYTIC DOMAIN-CONTAINING PROTEIN"/>
    <property type="match status" value="1"/>
</dbReference>
<dbReference type="PANTHER" id="PTHR11439">
    <property type="entry name" value="GAG-POL-RELATED RETROTRANSPOSON"/>
    <property type="match status" value="1"/>
</dbReference>